<gene>
    <name evidence="4" type="ORF">SNE40_001160</name>
</gene>
<dbReference type="Proteomes" id="UP001347796">
    <property type="component" value="Unassembled WGS sequence"/>
</dbReference>
<protein>
    <recommendedName>
        <fullName evidence="6">Basic immunoglobulin-like variable motif-containing protein</fullName>
    </recommendedName>
</protein>
<evidence type="ECO:0000256" key="3">
    <source>
        <dbReference type="SAM" id="MobiDB-lite"/>
    </source>
</evidence>
<feature type="compositionally biased region" description="Low complexity" evidence="3">
    <location>
        <begin position="552"/>
        <end position="565"/>
    </location>
</feature>
<evidence type="ECO:0000313" key="4">
    <source>
        <dbReference type="EMBL" id="KAK6195805.1"/>
    </source>
</evidence>
<feature type="compositionally biased region" description="Basic and acidic residues" evidence="3">
    <location>
        <begin position="120"/>
        <end position="134"/>
    </location>
</feature>
<feature type="compositionally biased region" description="Acidic residues" evidence="3">
    <location>
        <begin position="566"/>
        <end position="581"/>
    </location>
</feature>
<evidence type="ECO:0000256" key="2">
    <source>
        <dbReference type="ARBA" id="ARBA00023242"/>
    </source>
</evidence>
<name>A0AAN8QAV1_PATCE</name>
<dbReference type="AlphaFoldDB" id="A0AAN8QAV1"/>
<sequence>MGNSLKVSEPYIVDEYGSDEDDDYYSAYETGLEDNDTQDNADTLKAPVGTGRQISVDAEVVSKLVSEVEDLMSHLNNQNYDAAYTAALNLKQGGVGGTLDNGSTKKSKSSIPISRLPSGPKHDTQAHAENKRNETIQARRSTSDDPEINGGEPSFVSHDFSDDLVSEKLMKSSDNLCEGIIPEVTLTKSKAPVQKTTSSSSVNSGGDNSDAFETKGGNSFGYFNGVGTCKDINGHVQDKGVEDGDGSLVWEIDVGDLKGSKPKSSGISRIRRRTWSDQEQKIDQCLSSDITATSDDIALRKHLDLKRWYCISRPQYKKSCGASSLVSCWNYLFSTLGSGSLPPITQEQALTILGFNPPFSEISFGPFTGNITLLSWFRILNDHFKVKGRCFFTYKPVGKNRTSGVTPDDALSTLKKGLQDPNSAFIYHCQNHYFCPVGYEDVPLRCEDAYRGLLPQDFVETWILIGDTSRCHPSIHCKRWSDVSADLNNQNPEYLDIRRLWKGTQTKKKKGGNLHCIMAFQKVNTQPRRSQIPRSHLPVRKGGSGADRSPCRVSSPRETSSVSSATEEEEPLYEEEEFDSGDEVRSDAE</sequence>
<comment type="subcellular location">
    <subcellularLocation>
        <location evidence="1">Nucleus</location>
    </subcellularLocation>
</comment>
<dbReference type="GO" id="GO:0005634">
    <property type="term" value="C:nucleus"/>
    <property type="evidence" value="ECO:0007669"/>
    <property type="project" value="UniProtKB-SubCell"/>
</dbReference>
<evidence type="ECO:0000313" key="5">
    <source>
        <dbReference type="Proteomes" id="UP001347796"/>
    </source>
</evidence>
<reference evidence="4 5" key="1">
    <citation type="submission" date="2024-01" db="EMBL/GenBank/DDBJ databases">
        <title>The genome of the rayed Mediterranean limpet Patella caerulea (Linnaeus, 1758).</title>
        <authorList>
            <person name="Anh-Thu Weber A."/>
            <person name="Halstead-Nussloch G."/>
        </authorList>
    </citation>
    <scope>NUCLEOTIDE SEQUENCE [LARGE SCALE GENOMIC DNA]</scope>
    <source>
        <strain evidence="4">AATW-2023a</strain>
        <tissue evidence="4">Whole specimen</tissue>
    </source>
</reference>
<accession>A0AAN8QAV1</accession>
<organism evidence="4 5">
    <name type="scientific">Patella caerulea</name>
    <name type="common">Rayed Mediterranean limpet</name>
    <dbReference type="NCBI Taxonomy" id="87958"/>
    <lineage>
        <taxon>Eukaryota</taxon>
        <taxon>Metazoa</taxon>
        <taxon>Spiralia</taxon>
        <taxon>Lophotrochozoa</taxon>
        <taxon>Mollusca</taxon>
        <taxon>Gastropoda</taxon>
        <taxon>Patellogastropoda</taxon>
        <taxon>Patelloidea</taxon>
        <taxon>Patellidae</taxon>
        <taxon>Patella</taxon>
    </lineage>
</organism>
<dbReference type="EMBL" id="JAZGQO010000001">
    <property type="protein sequence ID" value="KAK6195806.1"/>
    <property type="molecule type" value="Genomic_DNA"/>
</dbReference>
<feature type="region of interest" description="Disordered" evidence="3">
    <location>
        <begin position="525"/>
        <end position="589"/>
    </location>
</feature>
<feature type="region of interest" description="Disordered" evidence="3">
    <location>
        <begin position="96"/>
        <end position="159"/>
    </location>
</feature>
<feature type="region of interest" description="Disordered" evidence="3">
    <location>
        <begin position="1"/>
        <end position="46"/>
    </location>
</feature>
<evidence type="ECO:0000256" key="1">
    <source>
        <dbReference type="ARBA" id="ARBA00004123"/>
    </source>
</evidence>
<proteinExistence type="predicted"/>
<dbReference type="PANTHER" id="PTHR16171">
    <property type="entry name" value="DNA REPAIR PROTEIN COMPLEMENTING XP-G CELLS-RELATED"/>
    <property type="match status" value="1"/>
</dbReference>
<comment type="caution">
    <text evidence="4">The sequence shown here is derived from an EMBL/GenBank/DDBJ whole genome shotgun (WGS) entry which is preliminary data.</text>
</comment>
<evidence type="ECO:0008006" key="6">
    <source>
        <dbReference type="Google" id="ProtNLM"/>
    </source>
</evidence>
<keyword evidence="2" id="KW-0539">Nucleus</keyword>
<dbReference type="EMBL" id="JAZGQO010000001">
    <property type="protein sequence ID" value="KAK6195805.1"/>
    <property type="molecule type" value="Genomic_DNA"/>
</dbReference>
<keyword evidence="5" id="KW-1185">Reference proteome</keyword>